<comment type="caution">
    <text evidence="2">Lacks conserved residue(s) required for the propagation of feature annotation.</text>
</comment>
<keyword evidence="1" id="KW-0539">Nucleus</keyword>
<reference evidence="5 6" key="1">
    <citation type="submission" date="2024-01" db="EMBL/GenBank/DDBJ databases">
        <title>The genomes of 5 underutilized Papilionoideae crops provide insights into root nodulation and disease resistance.</title>
        <authorList>
            <person name="Yuan L."/>
        </authorList>
    </citation>
    <scope>NUCLEOTIDE SEQUENCE [LARGE SCALE GENOMIC DNA]</scope>
    <source>
        <strain evidence="5">LY-2023</strain>
        <tissue evidence="5">Leaf</tissue>
    </source>
</reference>
<evidence type="ECO:0000256" key="3">
    <source>
        <dbReference type="SAM" id="MobiDB-lite"/>
    </source>
</evidence>
<sequence>MRIRKNAKLSPLLFSCSSSSSSSSLLLQVPVETFQTHVCQLNQSPWDVIPFDSDSIQGSTPLHPHPKFPTFISPSSLNYVTLFSLPFISHCSPLSPLSARTRPPRKQCPLPKVEDTMMIADNKVVAARNKGVARRCVGVDEKGWPCKNEARQGQSLCQHHLSLFRSFNNNNGAGSKKAVTALGVPATGAGATSTTSRRHKPRPAAKKTAAAAAPTTSNPNEFYYYSGFGPLWGKRRGDRNGGEGGSNSRNSGCDGENLNSAMVVYEDNVAARDDDVVKVNNNNDNVRNVGSVSGMVDELEYEDDDDDDDDDQEEEDDSGKKRMRKPVKARSLKSLM</sequence>
<feature type="domain" description="WRC" evidence="4">
    <location>
        <begin position="130"/>
        <end position="174"/>
    </location>
</feature>
<dbReference type="PANTHER" id="PTHR34680:SF3">
    <property type="entry name" value="EXPRESSED PROTEIN"/>
    <property type="match status" value="1"/>
</dbReference>
<feature type="compositionally biased region" description="Acidic residues" evidence="3">
    <location>
        <begin position="297"/>
        <end position="317"/>
    </location>
</feature>
<evidence type="ECO:0000313" key="6">
    <source>
        <dbReference type="Proteomes" id="UP001359559"/>
    </source>
</evidence>
<feature type="region of interest" description="Disordered" evidence="3">
    <location>
        <begin position="186"/>
        <end position="216"/>
    </location>
</feature>
<feature type="compositionally biased region" description="Basic residues" evidence="3">
    <location>
        <begin position="196"/>
        <end position="205"/>
    </location>
</feature>
<gene>
    <name evidence="5" type="ORF">RJT34_15555</name>
</gene>
<evidence type="ECO:0000256" key="1">
    <source>
        <dbReference type="ARBA" id="ARBA00023242"/>
    </source>
</evidence>
<keyword evidence="6" id="KW-1185">Reference proteome</keyword>
<evidence type="ECO:0000313" key="5">
    <source>
        <dbReference type="EMBL" id="KAK7292703.1"/>
    </source>
</evidence>
<feature type="compositionally biased region" description="Low complexity" evidence="3">
    <location>
        <begin position="280"/>
        <end position="294"/>
    </location>
</feature>
<dbReference type="InterPro" id="IPR014977">
    <property type="entry name" value="WRC_dom"/>
</dbReference>
<feature type="region of interest" description="Disordered" evidence="3">
    <location>
        <begin position="280"/>
        <end position="336"/>
    </location>
</feature>
<feature type="compositionally biased region" description="Low complexity" evidence="3">
    <location>
        <begin position="186"/>
        <end position="195"/>
    </location>
</feature>
<protein>
    <recommendedName>
        <fullName evidence="4">WRC domain-containing protein</fullName>
    </recommendedName>
</protein>
<proteinExistence type="predicted"/>
<comment type="caution">
    <text evidence="5">The sequence shown here is derived from an EMBL/GenBank/DDBJ whole genome shotgun (WGS) entry which is preliminary data.</text>
</comment>
<dbReference type="PANTHER" id="PTHR34680">
    <property type="entry name" value="EXPRESSED PROTEIN"/>
    <property type="match status" value="1"/>
</dbReference>
<feature type="compositionally biased region" description="Low complexity" evidence="3">
    <location>
        <begin position="206"/>
        <end position="216"/>
    </location>
</feature>
<evidence type="ECO:0000256" key="2">
    <source>
        <dbReference type="PROSITE-ProRule" id="PRU01002"/>
    </source>
</evidence>
<organism evidence="5 6">
    <name type="scientific">Clitoria ternatea</name>
    <name type="common">Butterfly pea</name>
    <dbReference type="NCBI Taxonomy" id="43366"/>
    <lineage>
        <taxon>Eukaryota</taxon>
        <taxon>Viridiplantae</taxon>
        <taxon>Streptophyta</taxon>
        <taxon>Embryophyta</taxon>
        <taxon>Tracheophyta</taxon>
        <taxon>Spermatophyta</taxon>
        <taxon>Magnoliopsida</taxon>
        <taxon>eudicotyledons</taxon>
        <taxon>Gunneridae</taxon>
        <taxon>Pentapetalae</taxon>
        <taxon>rosids</taxon>
        <taxon>fabids</taxon>
        <taxon>Fabales</taxon>
        <taxon>Fabaceae</taxon>
        <taxon>Papilionoideae</taxon>
        <taxon>50 kb inversion clade</taxon>
        <taxon>NPAAA clade</taxon>
        <taxon>indigoferoid/millettioid clade</taxon>
        <taxon>Phaseoleae</taxon>
        <taxon>Clitoria</taxon>
    </lineage>
</organism>
<feature type="compositionally biased region" description="Basic residues" evidence="3">
    <location>
        <begin position="321"/>
        <end position="336"/>
    </location>
</feature>
<accession>A0AAN9J5U1</accession>
<feature type="region of interest" description="Disordered" evidence="3">
    <location>
        <begin position="236"/>
        <end position="256"/>
    </location>
</feature>
<dbReference type="EMBL" id="JAYKXN010000004">
    <property type="protein sequence ID" value="KAK7292703.1"/>
    <property type="molecule type" value="Genomic_DNA"/>
</dbReference>
<dbReference type="AlphaFoldDB" id="A0AAN9J5U1"/>
<evidence type="ECO:0000259" key="4">
    <source>
        <dbReference type="PROSITE" id="PS51667"/>
    </source>
</evidence>
<name>A0AAN9J5U1_CLITE</name>
<dbReference type="Proteomes" id="UP001359559">
    <property type="component" value="Unassembled WGS sequence"/>
</dbReference>
<dbReference type="PROSITE" id="PS51667">
    <property type="entry name" value="WRC"/>
    <property type="match status" value="1"/>
</dbReference>